<dbReference type="PANTHER" id="PTHR47570">
    <property type="entry name" value="ZINC ION BINDING PROTEIN"/>
    <property type="match status" value="1"/>
</dbReference>
<dbReference type="SUPFAM" id="SSF144232">
    <property type="entry name" value="HIT/MYND zinc finger-like"/>
    <property type="match status" value="1"/>
</dbReference>
<gene>
    <name evidence="7" type="ORF">BCR33DRAFT_675996</name>
</gene>
<dbReference type="Gene3D" id="6.10.140.2220">
    <property type="match status" value="1"/>
</dbReference>
<evidence type="ECO:0000259" key="6">
    <source>
        <dbReference type="PROSITE" id="PS50865"/>
    </source>
</evidence>
<dbReference type="PROSITE" id="PS01360">
    <property type="entry name" value="ZF_MYND_1"/>
    <property type="match status" value="1"/>
</dbReference>
<dbReference type="AlphaFoldDB" id="A0A1Y2CWE8"/>
<feature type="signal peptide" evidence="5">
    <location>
        <begin position="1"/>
        <end position="20"/>
    </location>
</feature>
<accession>A0A1Y2CWE8</accession>
<keyword evidence="3" id="KW-0862">Zinc</keyword>
<dbReference type="PANTHER" id="PTHR47570:SF1">
    <property type="entry name" value="ZINC ION BINDING PROTEIN"/>
    <property type="match status" value="1"/>
</dbReference>
<dbReference type="EMBL" id="MCGO01000005">
    <property type="protein sequence ID" value="ORY51361.1"/>
    <property type="molecule type" value="Genomic_DNA"/>
</dbReference>
<feature type="chain" id="PRO_5013254431" description="MYND-type domain-containing protein" evidence="5">
    <location>
        <begin position="21"/>
        <end position="605"/>
    </location>
</feature>
<dbReference type="OrthoDB" id="432970at2759"/>
<dbReference type="Pfam" id="PF01753">
    <property type="entry name" value="zf-MYND"/>
    <property type="match status" value="1"/>
</dbReference>
<evidence type="ECO:0000256" key="1">
    <source>
        <dbReference type="ARBA" id="ARBA00022723"/>
    </source>
</evidence>
<feature type="domain" description="MYND-type" evidence="6">
    <location>
        <begin position="225"/>
        <end position="264"/>
    </location>
</feature>
<keyword evidence="2 4" id="KW-0863">Zinc-finger</keyword>
<evidence type="ECO:0000256" key="2">
    <source>
        <dbReference type="ARBA" id="ARBA00022771"/>
    </source>
</evidence>
<dbReference type="STRING" id="329046.A0A1Y2CWE8"/>
<dbReference type="InterPro" id="IPR002893">
    <property type="entry name" value="Znf_MYND"/>
</dbReference>
<comment type="caution">
    <text evidence="7">The sequence shown here is derived from an EMBL/GenBank/DDBJ whole genome shotgun (WGS) entry which is preliminary data.</text>
</comment>
<name>A0A1Y2CWE8_9FUNG</name>
<evidence type="ECO:0000256" key="4">
    <source>
        <dbReference type="PROSITE-ProRule" id="PRU00134"/>
    </source>
</evidence>
<dbReference type="Pfam" id="PF20179">
    <property type="entry name" value="MSS51_C"/>
    <property type="match status" value="1"/>
</dbReference>
<organism evidence="7 8">
    <name type="scientific">Rhizoclosmatium globosum</name>
    <dbReference type="NCBI Taxonomy" id="329046"/>
    <lineage>
        <taxon>Eukaryota</taxon>
        <taxon>Fungi</taxon>
        <taxon>Fungi incertae sedis</taxon>
        <taxon>Chytridiomycota</taxon>
        <taxon>Chytridiomycota incertae sedis</taxon>
        <taxon>Chytridiomycetes</taxon>
        <taxon>Chytridiales</taxon>
        <taxon>Chytriomycetaceae</taxon>
        <taxon>Rhizoclosmatium</taxon>
    </lineage>
</organism>
<proteinExistence type="predicted"/>
<evidence type="ECO:0000256" key="3">
    <source>
        <dbReference type="ARBA" id="ARBA00022833"/>
    </source>
</evidence>
<dbReference type="PROSITE" id="PS50865">
    <property type="entry name" value="ZF_MYND_2"/>
    <property type="match status" value="1"/>
</dbReference>
<reference evidence="7 8" key="1">
    <citation type="submission" date="2016-07" db="EMBL/GenBank/DDBJ databases">
        <title>Pervasive Adenine N6-methylation of Active Genes in Fungi.</title>
        <authorList>
            <consortium name="DOE Joint Genome Institute"/>
            <person name="Mondo S.J."/>
            <person name="Dannebaum R.O."/>
            <person name="Kuo R.C."/>
            <person name="Labutti K."/>
            <person name="Haridas S."/>
            <person name="Kuo A."/>
            <person name="Salamov A."/>
            <person name="Ahrendt S.R."/>
            <person name="Lipzen A."/>
            <person name="Sullivan W."/>
            <person name="Andreopoulos W.B."/>
            <person name="Clum A."/>
            <person name="Lindquist E."/>
            <person name="Daum C."/>
            <person name="Ramamoorthy G.K."/>
            <person name="Gryganskyi A."/>
            <person name="Culley D."/>
            <person name="Magnuson J.K."/>
            <person name="James T.Y."/>
            <person name="O'Malley M.A."/>
            <person name="Stajich J.E."/>
            <person name="Spatafora J.W."/>
            <person name="Visel A."/>
            <person name="Grigoriev I.V."/>
        </authorList>
    </citation>
    <scope>NUCLEOTIDE SEQUENCE [LARGE SCALE GENOMIC DNA]</scope>
    <source>
        <strain evidence="7 8">JEL800</strain>
    </source>
</reference>
<keyword evidence="5" id="KW-0732">Signal</keyword>
<dbReference type="GO" id="GO:0008270">
    <property type="term" value="F:zinc ion binding"/>
    <property type="evidence" value="ECO:0007669"/>
    <property type="project" value="UniProtKB-KW"/>
</dbReference>
<evidence type="ECO:0000313" key="7">
    <source>
        <dbReference type="EMBL" id="ORY51361.1"/>
    </source>
</evidence>
<evidence type="ECO:0000256" key="5">
    <source>
        <dbReference type="SAM" id="SignalP"/>
    </source>
</evidence>
<dbReference type="InterPro" id="IPR046824">
    <property type="entry name" value="Mss51-like_C"/>
</dbReference>
<keyword evidence="1" id="KW-0479">Metal-binding</keyword>
<protein>
    <recommendedName>
        <fullName evidence="6">MYND-type domain-containing protein</fullName>
    </recommendedName>
</protein>
<sequence length="605" mass="67279">MSHMVVLLFLLPALVWWVQGQVASIRNIKKINLDAPIEDDASAPSDAEFEIVKKKVLESPKNLAIWQIGVSKNAVAISEEASLLGFNFARIQGSPSVKEITETILLVMLKPFEGLARRPSIIAFLPSVVLSDAQIKEVADSLHAVFGKDDLRVTTMTDLESELPDLIEKRTQEIAKNPQLAAPSVVQATAQAKAVATATANAAAGIPNKANQQKLPMNPTPSRGCFVCKKDIEAKTKQCSACKSVIYCSAECATKDWPTHKVMCGIYKQNMQRLADENLHGLPFDFYNAKKQLENFNQVPFLVEKDLHNVGVYRRLCQCFQQLQWGELTGELAVQMAAEGLEGNELGQFNCTGLPKELFPLGKALNAGVTPESIESWEDWYKAYGLDMSSPVALVFEMPLTVWYLIKKYAPTRMSMVRLCRRQLTIHMLGTEREADLIHIFSYILPLLPDTDIIIHMVGPTISKRLREDHQSYSFKAQNSTLTVTLTSAEYSLVHYDASYFGAQNKKTQGATPPDLVIILNGGVFQYQTFAPTIKLLMDKGARIVFTEPIETSAVVMGKQFESMKWTLSLPVAVNPFRQPVFQWKKEVNLPGWSNGFITGAGKFD</sequence>
<evidence type="ECO:0000313" key="8">
    <source>
        <dbReference type="Proteomes" id="UP000193642"/>
    </source>
</evidence>
<dbReference type="Proteomes" id="UP000193642">
    <property type="component" value="Unassembled WGS sequence"/>
</dbReference>
<keyword evidence="8" id="KW-1185">Reference proteome</keyword>